<dbReference type="Proteomes" id="UP000566819">
    <property type="component" value="Unassembled WGS sequence"/>
</dbReference>
<dbReference type="Pfam" id="PF26639">
    <property type="entry name" value="Het-6_barrel"/>
    <property type="match status" value="1"/>
</dbReference>
<dbReference type="OrthoDB" id="20105at2759"/>
<feature type="region of interest" description="Disordered" evidence="7">
    <location>
        <begin position="1549"/>
        <end position="1574"/>
    </location>
</feature>
<comment type="caution">
    <text evidence="10">The sequence shown here is derived from an EMBL/GenBank/DDBJ whole genome shotgun (WGS) entry which is preliminary data.</text>
</comment>
<evidence type="ECO:0000256" key="7">
    <source>
        <dbReference type="SAM" id="MobiDB-lite"/>
    </source>
</evidence>
<gene>
    <name evidence="10" type="ORF">G7Y89_g1094</name>
</gene>
<feature type="domain" description="Ribosomal RNA methyltransferase FtsJ" evidence="9">
    <location>
        <begin position="1488"/>
        <end position="1723"/>
    </location>
</feature>
<dbReference type="EMBL" id="JAAMPI010000040">
    <property type="protein sequence ID" value="KAF4636998.1"/>
    <property type="molecule type" value="Genomic_DNA"/>
</dbReference>
<dbReference type="GO" id="GO:0008650">
    <property type="term" value="F:rRNA (uridine-2'-O-)-methyltransferase activity"/>
    <property type="evidence" value="ECO:0007669"/>
    <property type="project" value="TreeGrafter"/>
</dbReference>
<dbReference type="InterPro" id="IPR050082">
    <property type="entry name" value="RNA_methyltr_RlmE"/>
</dbReference>
<keyword evidence="3" id="KW-0489">Methyltransferase</keyword>
<dbReference type="InterPro" id="IPR029063">
    <property type="entry name" value="SAM-dependent_MTases_sf"/>
</dbReference>
<dbReference type="Gene3D" id="3.40.50.150">
    <property type="entry name" value="Vaccinia Virus protein VP39"/>
    <property type="match status" value="1"/>
</dbReference>
<name>A0A8H4RWS1_9HELO</name>
<dbReference type="SUPFAM" id="SSF53335">
    <property type="entry name" value="S-adenosyl-L-methionine-dependent methyltransferases"/>
    <property type="match status" value="1"/>
</dbReference>
<evidence type="ECO:0000256" key="8">
    <source>
        <dbReference type="SAM" id="SignalP"/>
    </source>
</evidence>
<feature type="region of interest" description="Disordered" evidence="7">
    <location>
        <begin position="1596"/>
        <end position="1620"/>
    </location>
</feature>
<dbReference type="GO" id="GO:0005739">
    <property type="term" value="C:mitochondrion"/>
    <property type="evidence" value="ECO:0007669"/>
    <property type="project" value="TreeGrafter"/>
</dbReference>
<keyword evidence="8" id="KW-0732">Signal</keyword>
<keyword evidence="2" id="KW-0698">rRNA processing</keyword>
<keyword evidence="4" id="KW-0808">Transferase</keyword>
<evidence type="ECO:0000259" key="9">
    <source>
        <dbReference type="Pfam" id="PF01728"/>
    </source>
</evidence>
<proteinExistence type="inferred from homology"/>
<keyword evidence="5" id="KW-0949">S-adenosyl-L-methionine</keyword>
<feature type="chain" id="PRO_5034840250" description="rRNA methyltransferase 2, mitochondrial" evidence="8">
    <location>
        <begin position="29"/>
        <end position="1731"/>
    </location>
</feature>
<evidence type="ECO:0000256" key="6">
    <source>
        <dbReference type="ARBA" id="ARBA00041184"/>
    </source>
</evidence>
<dbReference type="PANTHER" id="PTHR10920">
    <property type="entry name" value="RIBOSOMAL RNA METHYLTRANSFERASE"/>
    <property type="match status" value="1"/>
</dbReference>
<evidence type="ECO:0000313" key="11">
    <source>
        <dbReference type="Proteomes" id="UP000566819"/>
    </source>
</evidence>
<dbReference type="PANTHER" id="PTHR10920:SF18">
    <property type="entry name" value="RRNA METHYLTRANSFERASE 2, MITOCHONDRIAL"/>
    <property type="match status" value="1"/>
</dbReference>
<dbReference type="InterPro" id="IPR002877">
    <property type="entry name" value="RNA_MeTrfase_FtsJ_dom"/>
</dbReference>
<evidence type="ECO:0000256" key="2">
    <source>
        <dbReference type="ARBA" id="ARBA00022552"/>
    </source>
</evidence>
<evidence type="ECO:0000256" key="3">
    <source>
        <dbReference type="ARBA" id="ARBA00022603"/>
    </source>
</evidence>
<keyword evidence="11" id="KW-1185">Reference proteome</keyword>
<evidence type="ECO:0000313" key="10">
    <source>
        <dbReference type="EMBL" id="KAF4636998.1"/>
    </source>
</evidence>
<evidence type="ECO:0000256" key="5">
    <source>
        <dbReference type="ARBA" id="ARBA00022691"/>
    </source>
</evidence>
<reference evidence="10 11" key="1">
    <citation type="submission" date="2020-03" db="EMBL/GenBank/DDBJ databases">
        <title>Draft Genome Sequence of Cudoniella acicularis.</title>
        <authorList>
            <person name="Buettner E."/>
            <person name="Kellner H."/>
        </authorList>
    </citation>
    <scope>NUCLEOTIDE SEQUENCE [LARGE SCALE GENOMIC DNA]</scope>
    <source>
        <strain evidence="10 11">DSM 108380</strain>
    </source>
</reference>
<evidence type="ECO:0000256" key="4">
    <source>
        <dbReference type="ARBA" id="ARBA00022679"/>
    </source>
</evidence>
<comment type="similarity">
    <text evidence="1">Belongs to the class I-like SAM-binding methyltransferase superfamily. RNA methyltransferase RlmE family.</text>
</comment>
<evidence type="ECO:0000256" key="1">
    <source>
        <dbReference type="ARBA" id="ARBA00009258"/>
    </source>
</evidence>
<dbReference type="Pfam" id="PF01728">
    <property type="entry name" value="FtsJ"/>
    <property type="match status" value="1"/>
</dbReference>
<sequence>MFMHSFLFETMALRWFLLQADFFLTANREDIDISSRWNHALCEASVNAFVAVVDQFNASPFRYKWLQYLPKTGPEDIFTNMRESISKRLRDMETLESCAGVMRKPSLLTHVTSSFTHEGLPLTLNSRTSIKYLSSKYPHWQIPMIHTLEVREMPSEEFLLDFKTTIELDAVSFRQRSLSWHSKLARVLSPLLGYSQHSSSICTLSIIPLRNGTWISASDHTIFFSEGVNDLGVPEDIPFLVVDERAEANSDRKIAYQSSVRPKVCAHVSLNFSRCIFVQGVLATAQASELWFVSKLDRRCLGSELYVDWDLDGNSMYRTIFGELGRDYPFLHGEYKGMTGSIISKWIQVRDRTEETLELRSSKWKVKDELSCIKVKCKAGTVPLRQTCLPQIDIDMDDITCLPVLNIEDYQDRRWEQLAVLGIAVRKDVHFYLMCLDSLRRGTPSPESVSKVYRRLESELAGNEDLLRKRFQEKPLICVARSSKGSKVRWLTMRACLEEKCNFENESPKSKPLFRSIFASVNININDLVREAKGMSMTTELVDFARLFTAISHAIRGMGLQKARAAVASLQASPIFPIRNSEQSLGFDKLRIMGDEITEDVQDMDDVPRALKLDPHRLSKIVESSTSAKGRVKLHGQYSSLLRSKARYISRLVSKSHPTRELIETQLQNLQVFTADQIVEGYKLISGSFKVAGRSDLSEVSSILEGELLQIFLTEDAITSTCPPFKLVGLLADICGIQDSSYHALLQATLSESKLRRVQQTFYREGLIKYDELQDEGDGMVVMQAPSSQDDYIAYLGELLVSIVVSLVIRKFTNGRALQTSKFLEKQLGSTYHPEIHWTSPRRTRAGHTMFDGSYVSNSPFTISTADSATSLTRFLVTCGYEDARNWSDSPPHYHIEVVSTTSEPCSTFAWTVPQFERARQFRLTEAFATKPTNVMLLMRIANIHSNTSVFLHVGPRFLYMQGRFTLHESSHMLATTHDTHEFDIVTSHKSLFESSRSLAQYPLDLQGRLGSRLNGLEFTAELSANSFDPGGYFAPLTSGNSPHYSYAELTNDDEIRLLSISPGEKGSRLRGVIFRASLLKFAYKYRALSYTWGPKQLIHRYAESTLQRDRLFALLGFTADGYETVFASDYESPFEDIVKRYAWAFIKKGRVMDLLYRGGLGSGDERFPSWIPDWTRLSNGTLYYSSKQGVPCSAAGRFSEPQVYSSVDGDMLEIQGLHFDEVAVMSNSANNLDTLQIYLAEVNQMIDSFPPKMPRSELKWRVPIVDAKLPEVVISTAVNMHSSYKALAILIKEGCALSVPGPSHNTSMQSKSTVFSNGDKALHTKAQNYINALQTNLREWRFIITKKGRASIVPKHAQVEDKISIFNGGGVPFLLRKSGTIEGEYRLVGECYVHGVMYTIKFDDQYRCSEHTSLAVLNQALNAFAIRLAGIPQESFQWLSASIAIVNWWAPCWWKPAKFCISRASRVKHTAIIILDKMEEETIHRLIDAKYRIFKTGQTVVDLVAVERTKPNGRIVGIDIIPAQPPKGVSTIQGNFLSMEVREEVKRFLSDPDRGRPKPQLFAPFDHSESPESVVPIIEPEQSYIDLEKHADDAEKGIESSAATSAGKKSRRSEDRENGRMVDVVLSDMSAPWEQTTGFWKRSLSDPYIRMMNTSGISFKDHAGSMDLCAAALQFAFDTLKAGGHLVVKFYQGSEDKLLEKQLKKLFGAVHREKPESSRSVSVASSMLER</sequence>
<feature type="signal peptide" evidence="8">
    <location>
        <begin position="1"/>
        <end position="28"/>
    </location>
</feature>
<accession>A0A8H4RWS1</accession>
<organism evidence="10 11">
    <name type="scientific">Cudoniella acicularis</name>
    <dbReference type="NCBI Taxonomy" id="354080"/>
    <lineage>
        <taxon>Eukaryota</taxon>
        <taxon>Fungi</taxon>
        <taxon>Dikarya</taxon>
        <taxon>Ascomycota</taxon>
        <taxon>Pezizomycotina</taxon>
        <taxon>Leotiomycetes</taxon>
        <taxon>Helotiales</taxon>
        <taxon>Tricladiaceae</taxon>
        <taxon>Cudoniella</taxon>
    </lineage>
</organism>
<protein>
    <recommendedName>
        <fullName evidence="6">rRNA methyltransferase 2, mitochondrial</fullName>
    </recommendedName>
</protein>